<comment type="subcellular location">
    <subcellularLocation>
        <location evidence="1 8">Nucleus</location>
    </subcellularLocation>
</comment>
<dbReference type="FunFam" id="1.10.10.60:FF:000059">
    <property type="entry name" value="TGFB-induced factor homeobox 1"/>
    <property type="match status" value="1"/>
</dbReference>
<organism evidence="11 12">
    <name type="scientific">Marssonina brunnea f. sp. multigermtubi (strain MB_m1)</name>
    <name type="common">Marssonina leaf spot fungus</name>
    <dbReference type="NCBI Taxonomy" id="1072389"/>
    <lineage>
        <taxon>Eukaryota</taxon>
        <taxon>Fungi</taxon>
        <taxon>Dikarya</taxon>
        <taxon>Ascomycota</taxon>
        <taxon>Pezizomycotina</taxon>
        <taxon>Leotiomycetes</taxon>
        <taxon>Helotiales</taxon>
        <taxon>Drepanopezizaceae</taxon>
        <taxon>Drepanopeziza</taxon>
    </lineage>
</organism>
<keyword evidence="12" id="KW-1185">Reference proteome</keyword>
<dbReference type="HOGENOM" id="CLU_618307_0_0_1"/>
<feature type="compositionally biased region" description="Low complexity" evidence="9">
    <location>
        <begin position="149"/>
        <end position="162"/>
    </location>
</feature>
<dbReference type="AlphaFoldDB" id="K1WIU1"/>
<dbReference type="InterPro" id="IPR001356">
    <property type="entry name" value="HD"/>
</dbReference>
<comment type="similarity">
    <text evidence="7">Belongs to the TALE/TGIF homeobox family.</text>
</comment>
<feature type="region of interest" description="Disordered" evidence="9">
    <location>
        <begin position="387"/>
        <end position="443"/>
    </location>
</feature>
<feature type="region of interest" description="Disordered" evidence="9">
    <location>
        <begin position="257"/>
        <end position="323"/>
    </location>
</feature>
<dbReference type="GO" id="GO:0005634">
    <property type="term" value="C:nucleus"/>
    <property type="evidence" value="ECO:0007669"/>
    <property type="project" value="UniProtKB-SubCell"/>
</dbReference>
<evidence type="ECO:0000256" key="4">
    <source>
        <dbReference type="ARBA" id="ARBA00023155"/>
    </source>
</evidence>
<feature type="compositionally biased region" description="Basic and acidic residues" evidence="9">
    <location>
        <begin position="39"/>
        <end position="54"/>
    </location>
</feature>
<dbReference type="InterPro" id="IPR009057">
    <property type="entry name" value="Homeodomain-like_sf"/>
</dbReference>
<evidence type="ECO:0000313" key="11">
    <source>
        <dbReference type="EMBL" id="EKD17560.1"/>
    </source>
</evidence>
<dbReference type="GO" id="GO:0006355">
    <property type="term" value="P:regulation of DNA-templated transcription"/>
    <property type="evidence" value="ECO:0007669"/>
    <property type="project" value="InterPro"/>
</dbReference>
<dbReference type="STRING" id="1072389.K1WIU1"/>
<dbReference type="PROSITE" id="PS50071">
    <property type="entry name" value="HOMEOBOX_2"/>
    <property type="match status" value="1"/>
</dbReference>
<evidence type="ECO:0000256" key="6">
    <source>
        <dbReference type="ARBA" id="ARBA00023242"/>
    </source>
</evidence>
<evidence type="ECO:0000259" key="10">
    <source>
        <dbReference type="PROSITE" id="PS50071"/>
    </source>
</evidence>
<dbReference type="OMA" id="PRVAHDM"/>
<feature type="compositionally biased region" description="Gly residues" evidence="9">
    <location>
        <begin position="434"/>
        <end position="443"/>
    </location>
</feature>
<dbReference type="InterPro" id="IPR008422">
    <property type="entry name" value="KN_HD"/>
</dbReference>
<protein>
    <submittedName>
        <fullName evidence="11">Homeobox domain-containing protein</fullName>
    </submittedName>
</protein>
<gene>
    <name evidence="11" type="ORF">MBM_04421</name>
</gene>
<feature type="domain" description="Homeobox" evidence="10">
    <location>
        <begin position="312"/>
        <end position="375"/>
    </location>
</feature>
<feature type="compositionally biased region" description="Polar residues" evidence="9">
    <location>
        <begin position="178"/>
        <end position="200"/>
    </location>
</feature>
<keyword evidence="5" id="KW-0804">Transcription</keyword>
<evidence type="ECO:0000256" key="8">
    <source>
        <dbReference type="PROSITE-ProRule" id="PRU00108"/>
    </source>
</evidence>
<proteinExistence type="inferred from homology"/>
<dbReference type="EMBL" id="JH921436">
    <property type="protein sequence ID" value="EKD17560.1"/>
    <property type="molecule type" value="Genomic_DNA"/>
</dbReference>
<dbReference type="KEGG" id="mbe:MBM_04421"/>
<keyword evidence="4 8" id="KW-0371">Homeobox</keyword>
<keyword evidence="3 8" id="KW-0238">DNA-binding</keyword>
<keyword evidence="2" id="KW-0805">Transcription regulation</keyword>
<feature type="compositionally biased region" description="Basic and acidic residues" evidence="9">
    <location>
        <begin position="408"/>
        <end position="418"/>
    </location>
</feature>
<evidence type="ECO:0000256" key="2">
    <source>
        <dbReference type="ARBA" id="ARBA00023015"/>
    </source>
</evidence>
<feature type="compositionally biased region" description="Polar residues" evidence="9">
    <location>
        <begin position="280"/>
        <end position="291"/>
    </location>
</feature>
<evidence type="ECO:0000256" key="1">
    <source>
        <dbReference type="ARBA" id="ARBA00004123"/>
    </source>
</evidence>
<dbReference type="PANTHER" id="PTHR11850">
    <property type="entry name" value="HOMEOBOX PROTEIN TRANSCRIPTION FACTORS"/>
    <property type="match status" value="1"/>
</dbReference>
<evidence type="ECO:0000313" key="12">
    <source>
        <dbReference type="Proteomes" id="UP000006753"/>
    </source>
</evidence>
<evidence type="ECO:0000256" key="3">
    <source>
        <dbReference type="ARBA" id="ARBA00023125"/>
    </source>
</evidence>
<dbReference type="InParanoid" id="K1WIU1"/>
<dbReference type="SMART" id="SM00389">
    <property type="entry name" value="HOX"/>
    <property type="match status" value="1"/>
</dbReference>
<dbReference type="SUPFAM" id="SSF46689">
    <property type="entry name" value="Homeodomain-like"/>
    <property type="match status" value="1"/>
</dbReference>
<feature type="region of interest" description="Disordered" evidence="9">
    <location>
        <begin position="1"/>
        <end position="200"/>
    </location>
</feature>
<dbReference type="CDD" id="cd00086">
    <property type="entry name" value="homeodomain"/>
    <property type="match status" value="1"/>
</dbReference>
<dbReference type="InterPro" id="IPR050224">
    <property type="entry name" value="TALE_homeobox"/>
</dbReference>
<keyword evidence="6 8" id="KW-0539">Nucleus</keyword>
<dbReference type="Gene3D" id="1.10.10.60">
    <property type="entry name" value="Homeodomain-like"/>
    <property type="match status" value="1"/>
</dbReference>
<dbReference type="Proteomes" id="UP000006753">
    <property type="component" value="Unassembled WGS sequence"/>
</dbReference>
<feature type="compositionally biased region" description="Low complexity" evidence="9">
    <location>
        <begin position="257"/>
        <end position="275"/>
    </location>
</feature>
<evidence type="ECO:0000256" key="7">
    <source>
        <dbReference type="ARBA" id="ARBA00038021"/>
    </source>
</evidence>
<dbReference type="OrthoDB" id="10056939at2759"/>
<dbReference type="GO" id="GO:0003677">
    <property type="term" value="F:DNA binding"/>
    <property type="evidence" value="ECO:0007669"/>
    <property type="project" value="UniProtKB-UniRule"/>
</dbReference>
<feature type="compositionally biased region" description="Polar residues" evidence="9">
    <location>
        <begin position="13"/>
        <end position="22"/>
    </location>
</feature>
<feature type="DNA-binding region" description="Homeobox" evidence="8">
    <location>
        <begin position="314"/>
        <end position="376"/>
    </location>
</feature>
<evidence type="ECO:0000256" key="9">
    <source>
        <dbReference type="SAM" id="MobiDB-lite"/>
    </source>
</evidence>
<sequence length="443" mass="49115">MHPLTAVVDPSLPGNSRRSSARPQAEAVGAMESPQSRYPPERRWDSALRRETRSPPRHLAGPGALLDRRHPEATSVPRSEYRAHAEPAQPHPSPMQLPSIRELNLPKSLSNIPEEYRAEFGSPTSDSKRRRLDGEEEGEEGGRARYSPRRSPSIMSRPRSTSAPDYRRPSGSYPSPDIWSNQATRSSQVPTLPSISALSNTPTPYNTNYSEYSFGGPQVSTYSHYPPVPRVAHDMQAQHPVPRVAHDMQAQHPSFGYGYQQIGGQSYSGPPSYSHGQDRTPFSSGPFSSGHNIHMGNMIPYSSDGQDRAGDNRPRKRRGNLPKETTDILRAWFMSHLQHPYPSEDEKQSLMRQTGLAMNQISNWFINARRRQLPAMISNARAEADARSARSGEGRATAAAPFFDCEAEGERESERDTSPYDDGFVEIRGFASQGNGGRGTGDL</sequence>
<accession>K1WIU1</accession>
<evidence type="ECO:0000256" key="5">
    <source>
        <dbReference type="ARBA" id="ARBA00023163"/>
    </source>
</evidence>
<dbReference type="Pfam" id="PF05920">
    <property type="entry name" value="Homeobox_KN"/>
    <property type="match status" value="1"/>
</dbReference>
<name>K1WIU1_MARBU</name>
<dbReference type="eggNOG" id="KOG0773">
    <property type="taxonomic scope" value="Eukaryota"/>
</dbReference>
<reference evidence="11 12" key="1">
    <citation type="journal article" date="2012" name="BMC Genomics">
        <title>Sequencing the genome of Marssonina brunnea reveals fungus-poplar co-evolution.</title>
        <authorList>
            <person name="Zhu S."/>
            <person name="Cao Y.-Z."/>
            <person name="Jiang C."/>
            <person name="Tan B.-Y."/>
            <person name="Wang Z."/>
            <person name="Feng S."/>
            <person name="Zhang L."/>
            <person name="Su X.-H."/>
            <person name="Brejova B."/>
            <person name="Vinar T."/>
            <person name="Xu M."/>
            <person name="Wang M.-X."/>
            <person name="Zhang S.-G."/>
            <person name="Huang M.-R."/>
            <person name="Wu R."/>
            <person name="Zhou Y."/>
        </authorList>
    </citation>
    <scope>NUCLEOTIDE SEQUENCE [LARGE SCALE GENOMIC DNA]</scope>
    <source>
        <strain evidence="11 12">MB_m1</strain>
    </source>
</reference>